<feature type="region of interest" description="Disordered" evidence="1">
    <location>
        <begin position="1"/>
        <end position="22"/>
    </location>
</feature>
<accession>A0ABD5P742</accession>
<comment type="caution">
    <text evidence="3">The sequence shown here is derived from an EMBL/GenBank/DDBJ whole genome shotgun (WGS) entry which is preliminary data.</text>
</comment>
<evidence type="ECO:0000313" key="4">
    <source>
        <dbReference type="Proteomes" id="UP001595921"/>
    </source>
</evidence>
<organism evidence="3 4">
    <name type="scientific">Halobium salinum</name>
    <dbReference type="NCBI Taxonomy" id="1364940"/>
    <lineage>
        <taxon>Archaea</taxon>
        <taxon>Methanobacteriati</taxon>
        <taxon>Methanobacteriota</taxon>
        <taxon>Stenosarchaea group</taxon>
        <taxon>Halobacteria</taxon>
        <taxon>Halobacteriales</taxon>
        <taxon>Haloferacaceae</taxon>
        <taxon>Halobium</taxon>
    </lineage>
</organism>
<keyword evidence="4" id="KW-1185">Reference proteome</keyword>
<dbReference type="InterPro" id="IPR055933">
    <property type="entry name" value="DUF7511"/>
</dbReference>
<evidence type="ECO:0000313" key="3">
    <source>
        <dbReference type="EMBL" id="MFC4356498.1"/>
    </source>
</evidence>
<dbReference type="Pfam" id="PF24351">
    <property type="entry name" value="DUF7511"/>
    <property type="match status" value="1"/>
</dbReference>
<name>A0ABD5P742_9EURY</name>
<feature type="compositionally biased region" description="Polar residues" evidence="1">
    <location>
        <begin position="1"/>
        <end position="10"/>
    </location>
</feature>
<sequence length="73" mass="8212">MSATDPSAPSTVRDGARSDDRTGRSFALHSVVVKYEDGPDRCTIYRRADSRMDRTTRWLSADQEAFVDLADRC</sequence>
<proteinExistence type="predicted"/>
<gene>
    <name evidence="3" type="ORF">ACFO0N_00880</name>
</gene>
<feature type="domain" description="DUF7511" evidence="2">
    <location>
        <begin position="27"/>
        <end position="72"/>
    </location>
</feature>
<dbReference type="AlphaFoldDB" id="A0ABD5P742"/>
<dbReference type="EMBL" id="JBHSDS010000001">
    <property type="protein sequence ID" value="MFC4356498.1"/>
    <property type="molecule type" value="Genomic_DNA"/>
</dbReference>
<protein>
    <recommendedName>
        <fullName evidence="2">DUF7511 domain-containing protein</fullName>
    </recommendedName>
</protein>
<reference evidence="3 4" key="1">
    <citation type="journal article" date="2019" name="Int. J. Syst. Evol. Microbiol.">
        <title>The Global Catalogue of Microorganisms (GCM) 10K type strain sequencing project: providing services to taxonomists for standard genome sequencing and annotation.</title>
        <authorList>
            <consortium name="The Broad Institute Genomics Platform"/>
            <consortium name="The Broad Institute Genome Sequencing Center for Infectious Disease"/>
            <person name="Wu L."/>
            <person name="Ma J."/>
        </authorList>
    </citation>
    <scope>NUCLEOTIDE SEQUENCE [LARGE SCALE GENOMIC DNA]</scope>
    <source>
        <strain evidence="3 4">CGMCC 1.12553</strain>
    </source>
</reference>
<evidence type="ECO:0000259" key="2">
    <source>
        <dbReference type="Pfam" id="PF24351"/>
    </source>
</evidence>
<dbReference type="RefSeq" id="WP_267624851.1">
    <property type="nucleotide sequence ID" value="NZ_JAODIW010000010.1"/>
</dbReference>
<dbReference type="Proteomes" id="UP001595921">
    <property type="component" value="Unassembled WGS sequence"/>
</dbReference>
<evidence type="ECO:0000256" key="1">
    <source>
        <dbReference type="SAM" id="MobiDB-lite"/>
    </source>
</evidence>